<evidence type="ECO:0000313" key="2">
    <source>
        <dbReference type="EMBL" id="KAF5836123.1"/>
    </source>
</evidence>
<dbReference type="InterPro" id="IPR036322">
    <property type="entry name" value="WD40_repeat_dom_sf"/>
</dbReference>
<feature type="domain" description="Vps41 beta-propeller" evidence="1">
    <location>
        <begin position="23"/>
        <end position="142"/>
    </location>
</feature>
<name>A0ABQ7GND3_DUNSA</name>
<dbReference type="InterPro" id="IPR015943">
    <property type="entry name" value="WD40/YVTN_repeat-like_dom_sf"/>
</dbReference>
<dbReference type="SUPFAM" id="SSF50978">
    <property type="entry name" value="WD40 repeat-like"/>
    <property type="match status" value="1"/>
</dbReference>
<reference evidence="2" key="1">
    <citation type="submission" date="2017-08" db="EMBL/GenBank/DDBJ databases">
        <authorList>
            <person name="Polle J.E."/>
            <person name="Barry K."/>
            <person name="Cushman J."/>
            <person name="Schmutz J."/>
            <person name="Tran D."/>
            <person name="Hathwaick L.T."/>
            <person name="Yim W.C."/>
            <person name="Jenkins J."/>
            <person name="Mckie-Krisberg Z.M."/>
            <person name="Prochnik S."/>
            <person name="Lindquist E."/>
            <person name="Dockter R.B."/>
            <person name="Adam C."/>
            <person name="Molina H."/>
            <person name="Bunkerborg J."/>
            <person name="Jin E."/>
            <person name="Buchheim M."/>
            <person name="Magnuson J."/>
        </authorList>
    </citation>
    <scope>NUCLEOTIDE SEQUENCE</scope>
    <source>
        <strain evidence="2">CCAP 19/18</strain>
    </source>
</reference>
<protein>
    <recommendedName>
        <fullName evidence="1">Vps41 beta-propeller domain-containing protein</fullName>
    </recommendedName>
</protein>
<evidence type="ECO:0000313" key="3">
    <source>
        <dbReference type="Proteomes" id="UP000815325"/>
    </source>
</evidence>
<dbReference type="EMBL" id="MU069674">
    <property type="protein sequence ID" value="KAF5836123.1"/>
    <property type="molecule type" value="Genomic_DNA"/>
</dbReference>
<dbReference type="Proteomes" id="UP000815325">
    <property type="component" value="Unassembled WGS sequence"/>
</dbReference>
<sequence length="224" mass="24463">MSNPVPTPVLADGNIETNAEPQLKFEALHGDLDSILQDETISCLCLSDKILTLGTEEGRVHVLDYCGNQARVNELSIDAAEEYVASCSDDGSVFVMGLCGDLSLKHEHFKPVKAIAIDPRFAARKTKEFVAINEAGVVQLSTQVRCFYEVGAMQLNAAQHPGMLLHEVSQQSMRLTWCSAAHPDTLLDGIGSQRGWRGAPQHPDTLSYGISWRSKRLAWCNAAP</sequence>
<accession>A0ABQ7GND3</accession>
<dbReference type="Gene3D" id="2.130.10.10">
    <property type="entry name" value="YVTN repeat-like/Quinoprotein amine dehydrogenase"/>
    <property type="match status" value="1"/>
</dbReference>
<dbReference type="InterPro" id="IPR057780">
    <property type="entry name" value="Beta-prop_Vps41"/>
</dbReference>
<gene>
    <name evidence="2" type="ORF">DUNSADRAFT_6376</name>
</gene>
<dbReference type="Pfam" id="PF23411">
    <property type="entry name" value="Beta-prop_Vps41"/>
    <property type="match status" value="1"/>
</dbReference>
<organism evidence="2 3">
    <name type="scientific">Dunaliella salina</name>
    <name type="common">Green alga</name>
    <name type="synonym">Protococcus salinus</name>
    <dbReference type="NCBI Taxonomy" id="3046"/>
    <lineage>
        <taxon>Eukaryota</taxon>
        <taxon>Viridiplantae</taxon>
        <taxon>Chlorophyta</taxon>
        <taxon>core chlorophytes</taxon>
        <taxon>Chlorophyceae</taxon>
        <taxon>CS clade</taxon>
        <taxon>Chlamydomonadales</taxon>
        <taxon>Dunaliellaceae</taxon>
        <taxon>Dunaliella</taxon>
    </lineage>
</organism>
<proteinExistence type="predicted"/>
<comment type="caution">
    <text evidence="2">The sequence shown here is derived from an EMBL/GenBank/DDBJ whole genome shotgun (WGS) entry which is preliminary data.</text>
</comment>
<evidence type="ECO:0000259" key="1">
    <source>
        <dbReference type="Pfam" id="PF23411"/>
    </source>
</evidence>
<keyword evidence="3" id="KW-1185">Reference proteome</keyword>